<name>A0ABV8HT94_9ACTN</name>
<proteinExistence type="predicted"/>
<protein>
    <submittedName>
        <fullName evidence="2">Uncharacterized protein</fullName>
    </submittedName>
</protein>
<evidence type="ECO:0000313" key="2">
    <source>
        <dbReference type="EMBL" id="MFC4035165.1"/>
    </source>
</evidence>
<accession>A0ABV8HT94</accession>
<feature type="compositionally biased region" description="Low complexity" evidence="1">
    <location>
        <begin position="314"/>
        <end position="334"/>
    </location>
</feature>
<gene>
    <name evidence="2" type="ORF">ACFO3J_27380</name>
</gene>
<sequence>MSVWNMTGADRVASLRESAEADSDPAGQLSDLDLLNAAYESVLREQIDTRDRYMGLTTSLRKHDEAVRAAAVHTFKGDADRYAQYAVARHMKPFDALLYRAANLPDRPGPRQIEGLHAAAERVRLELEDAGPTGDLIDPGGARHTLRTLRHAVGILAGKDGLDASDVLRLVTSALDNEPLTDIFTVADQGTPRPVPPPPGPAFAGPGWSEARGLWTYQPDDTGAHIKAYPLGEDWYLDLWSARGQLLAFGTVPEAEVATLAPALTARAGTWSNDRSDYAWRRFADTAQATRTAAAPPNRAPAPAAQRSEDARVRAATAASPSRSAAQPAAAAKPPASPPPALPAAHATPARHR</sequence>
<dbReference type="Proteomes" id="UP001595765">
    <property type="component" value="Unassembled WGS sequence"/>
</dbReference>
<feature type="compositionally biased region" description="Low complexity" evidence="1">
    <location>
        <begin position="289"/>
        <end position="305"/>
    </location>
</feature>
<keyword evidence="3" id="KW-1185">Reference proteome</keyword>
<evidence type="ECO:0000256" key="1">
    <source>
        <dbReference type="SAM" id="MobiDB-lite"/>
    </source>
</evidence>
<dbReference type="EMBL" id="JBHSBB010000021">
    <property type="protein sequence ID" value="MFC4035165.1"/>
    <property type="molecule type" value="Genomic_DNA"/>
</dbReference>
<feature type="region of interest" description="Disordered" evidence="1">
    <location>
        <begin position="289"/>
        <end position="353"/>
    </location>
</feature>
<comment type="caution">
    <text evidence="2">The sequence shown here is derived from an EMBL/GenBank/DDBJ whole genome shotgun (WGS) entry which is preliminary data.</text>
</comment>
<feature type="compositionally biased region" description="Low complexity" evidence="1">
    <location>
        <begin position="343"/>
        <end position="353"/>
    </location>
</feature>
<organism evidence="2 3">
    <name type="scientific">Streptomyces polygonati</name>
    <dbReference type="NCBI Taxonomy" id="1617087"/>
    <lineage>
        <taxon>Bacteria</taxon>
        <taxon>Bacillati</taxon>
        <taxon>Actinomycetota</taxon>
        <taxon>Actinomycetes</taxon>
        <taxon>Kitasatosporales</taxon>
        <taxon>Streptomycetaceae</taxon>
        <taxon>Streptomyces</taxon>
    </lineage>
</organism>
<evidence type="ECO:0000313" key="3">
    <source>
        <dbReference type="Proteomes" id="UP001595765"/>
    </source>
</evidence>
<dbReference type="RefSeq" id="WP_386434644.1">
    <property type="nucleotide sequence ID" value="NZ_JBHSBB010000021.1"/>
</dbReference>
<reference evidence="3" key="1">
    <citation type="journal article" date="2019" name="Int. J. Syst. Evol. Microbiol.">
        <title>The Global Catalogue of Microorganisms (GCM) 10K type strain sequencing project: providing services to taxonomists for standard genome sequencing and annotation.</title>
        <authorList>
            <consortium name="The Broad Institute Genomics Platform"/>
            <consortium name="The Broad Institute Genome Sequencing Center for Infectious Disease"/>
            <person name="Wu L."/>
            <person name="Ma J."/>
        </authorList>
    </citation>
    <scope>NUCLEOTIDE SEQUENCE [LARGE SCALE GENOMIC DNA]</scope>
    <source>
        <strain evidence="3">CGMCC 4.7237</strain>
    </source>
</reference>